<evidence type="ECO:0000313" key="1">
    <source>
        <dbReference type="EMBL" id="CUU55226.1"/>
    </source>
</evidence>
<gene>
    <name evidence="1" type="ORF">Ga0074812_104307</name>
</gene>
<reference evidence="2" key="1">
    <citation type="submission" date="2015-11" db="EMBL/GenBank/DDBJ databases">
        <authorList>
            <person name="Varghese N."/>
        </authorList>
    </citation>
    <scope>NUCLEOTIDE SEQUENCE [LARGE SCALE GENOMIC DNA]</scope>
    <source>
        <strain evidence="2">DSM 45899</strain>
    </source>
</reference>
<dbReference type="EMBL" id="FAOZ01000004">
    <property type="protein sequence ID" value="CUU55226.1"/>
    <property type="molecule type" value="Genomic_DNA"/>
</dbReference>
<protein>
    <submittedName>
        <fullName evidence="1">Uncharacterized protein</fullName>
    </submittedName>
</protein>
<dbReference type="AlphaFoldDB" id="A0A0S4QL39"/>
<organism evidence="1 2">
    <name type="scientific">Parafrankia irregularis</name>
    <dbReference type="NCBI Taxonomy" id="795642"/>
    <lineage>
        <taxon>Bacteria</taxon>
        <taxon>Bacillati</taxon>
        <taxon>Actinomycetota</taxon>
        <taxon>Actinomycetes</taxon>
        <taxon>Frankiales</taxon>
        <taxon>Frankiaceae</taxon>
        <taxon>Parafrankia</taxon>
    </lineage>
</organism>
<accession>A0A0S4QL39</accession>
<dbReference type="Proteomes" id="UP000198802">
    <property type="component" value="Unassembled WGS sequence"/>
</dbReference>
<name>A0A0S4QL39_9ACTN</name>
<evidence type="ECO:0000313" key="2">
    <source>
        <dbReference type="Proteomes" id="UP000198802"/>
    </source>
</evidence>
<sequence>MFDAGDRTVISAVRRRHFRFFLFDKTVPVDLNVHPGYDE</sequence>
<proteinExistence type="predicted"/>
<keyword evidence="2" id="KW-1185">Reference proteome</keyword>